<keyword evidence="1" id="KW-0812">Transmembrane</keyword>
<organism evidence="2 3">
    <name type="scientific">Moraxella catarrhalis</name>
    <name type="common">Branhamella catarrhalis</name>
    <dbReference type="NCBI Taxonomy" id="480"/>
    <lineage>
        <taxon>Bacteria</taxon>
        <taxon>Pseudomonadati</taxon>
        <taxon>Pseudomonadota</taxon>
        <taxon>Gammaproteobacteria</taxon>
        <taxon>Moraxellales</taxon>
        <taxon>Moraxellaceae</taxon>
        <taxon>Moraxella</taxon>
    </lineage>
</organism>
<keyword evidence="1" id="KW-1133">Transmembrane helix</keyword>
<evidence type="ECO:0000313" key="2">
    <source>
        <dbReference type="EMBL" id="OAV00977.1"/>
    </source>
</evidence>
<reference evidence="2 3" key="1">
    <citation type="journal article" date="2016" name="Genome Biol. Evol.">
        <title>Comparative Genomic Analyses of the Moraxella catarrhalis Serosensitive and Seroresistant Lineages Demonstrate Their Independent Evolution.</title>
        <authorList>
            <person name="Earl J.P."/>
            <person name="de Vries S.P."/>
            <person name="Ahmed A."/>
            <person name="Powell E."/>
            <person name="Schultz M.P."/>
            <person name="Hermans P.W."/>
            <person name="Hill D.J."/>
            <person name="Zhou Z."/>
            <person name="Constantinidou C.I."/>
            <person name="Hu F.Z."/>
            <person name="Bootsma H.J."/>
            <person name="Ehrlich G.D."/>
        </authorList>
    </citation>
    <scope>NUCLEOTIDE SEQUENCE [LARGE SCALE GENOMIC DNA]</scope>
    <source>
        <strain evidence="2 3">Z7574</strain>
    </source>
</reference>
<evidence type="ECO:0000313" key="3">
    <source>
        <dbReference type="Proteomes" id="UP000078446"/>
    </source>
</evidence>
<accession>A0A7Z0UYS3</accession>
<protein>
    <submittedName>
        <fullName evidence="2">Uncharacterized protein</fullName>
    </submittedName>
</protein>
<feature type="transmembrane region" description="Helical" evidence="1">
    <location>
        <begin position="21"/>
        <end position="40"/>
    </location>
</feature>
<dbReference type="AlphaFoldDB" id="A0A7Z0UYS3"/>
<name>A0A7Z0UYS3_MORCA</name>
<evidence type="ECO:0000256" key="1">
    <source>
        <dbReference type="SAM" id="Phobius"/>
    </source>
</evidence>
<gene>
    <name evidence="2" type="ORF">AO382_1095</name>
</gene>
<dbReference type="Proteomes" id="UP000078446">
    <property type="component" value="Unassembled WGS sequence"/>
</dbReference>
<dbReference type="EMBL" id="LXHE01000009">
    <property type="protein sequence ID" value="OAV00977.1"/>
    <property type="molecule type" value="Genomic_DNA"/>
</dbReference>
<comment type="caution">
    <text evidence="2">The sequence shown here is derived from an EMBL/GenBank/DDBJ whole genome shotgun (WGS) entry which is preliminary data.</text>
</comment>
<sequence>MPSQQIHKIIHSVLKWVIMKLNLRAALIIGLMTSVGVMTACSNKCQIRR</sequence>
<proteinExistence type="predicted"/>
<keyword evidence="1" id="KW-0472">Membrane</keyword>